<dbReference type="InterPro" id="IPR000847">
    <property type="entry name" value="LysR_HTH_N"/>
</dbReference>
<evidence type="ECO:0000256" key="3">
    <source>
        <dbReference type="ARBA" id="ARBA00023125"/>
    </source>
</evidence>
<keyword evidence="4" id="KW-0804">Transcription</keyword>
<reference evidence="6 7" key="2">
    <citation type="journal article" date="2013" name="Genome Announc.">
        <title>Draft Genome Sequence of Methylobacterium mesophilicum Strain SR1.6/6, Isolated from Citrus sinensis.</title>
        <authorList>
            <person name="Marinho Almeida D."/>
            <person name="Dini-Andreote F."/>
            <person name="Camargo Neves A.A."/>
            <person name="Juca Ramos R.T."/>
            <person name="Andreote F.D."/>
            <person name="Carneiro A.R."/>
            <person name="Oliveira de Souza Lima A."/>
            <person name="Caracciolo Gomes de Sa P.H."/>
            <person name="Ribeiro Barbosa M.S."/>
            <person name="Araujo W.L."/>
            <person name="Silva A."/>
        </authorList>
    </citation>
    <scope>NUCLEOTIDE SEQUENCE [LARGE SCALE GENOMIC DNA]</scope>
    <source>
        <strain evidence="6 7">SR1.6/6</strain>
    </source>
</reference>
<dbReference type="KEGG" id="mmes:MMSR116_02245"/>
<name>A0A6B9FFL2_9HYPH</name>
<dbReference type="EMBL" id="CP043538">
    <property type="protein sequence ID" value="QGY00856.1"/>
    <property type="molecule type" value="Genomic_DNA"/>
</dbReference>
<dbReference type="InterPro" id="IPR036390">
    <property type="entry name" value="WH_DNA-bd_sf"/>
</dbReference>
<dbReference type="SUPFAM" id="SSF53850">
    <property type="entry name" value="Periplasmic binding protein-like II"/>
    <property type="match status" value="1"/>
</dbReference>
<dbReference type="InterPro" id="IPR005119">
    <property type="entry name" value="LysR_subst-bd"/>
</dbReference>
<dbReference type="PROSITE" id="PS50931">
    <property type="entry name" value="HTH_LYSR"/>
    <property type="match status" value="1"/>
</dbReference>
<reference evidence="6 7" key="1">
    <citation type="journal article" date="2012" name="Genet. Mol. Biol.">
        <title>Analysis of 16S rRNA and mxaF genes revealing insights into Methylobacterium niche-specific plant association.</title>
        <authorList>
            <person name="Dourado M.N."/>
            <person name="Andreote F.D."/>
            <person name="Dini-Andreote F."/>
            <person name="Conti R."/>
            <person name="Araujo J.M."/>
            <person name="Araujo W.L."/>
        </authorList>
    </citation>
    <scope>NUCLEOTIDE SEQUENCE [LARGE SCALE GENOMIC DNA]</scope>
    <source>
        <strain evidence="6 7">SR1.6/6</strain>
    </source>
</reference>
<evidence type="ECO:0000256" key="2">
    <source>
        <dbReference type="ARBA" id="ARBA00023015"/>
    </source>
</evidence>
<dbReference type="Pfam" id="PF00126">
    <property type="entry name" value="HTH_1"/>
    <property type="match status" value="1"/>
</dbReference>
<dbReference type="Proteomes" id="UP000012488">
    <property type="component" value="Chromosome"/>
</dbReference>
<dbReference type="GO" id="GO:0003677">
    <property type="term" value="F:DNA binding"/>
    <property type="evidence" value="ECO:0007669"/>
    <property type="project" value="UniProtKB-KW"/>
</dbReference>
<dbReference type="FunFam" id="1.10.10.10:FF:000001">
    <property type="entry name" value="LysR family transcriptional regulator"/>
    <property type="match status" value="1"/>
</dbReference>
<comment type="similarity">
    <text evidence="1">Belongs to the LysR transcriptional regulatory family.</text>
</comment>
<keyword evidence="3" id="KW-0238">DNA-binding</keyword>
<dbReference type="OrthoDB" id="9795022at2"/>
<evidence type="ECO:0000259" key="5">
    <source>
        <dbReference type="PROSITE" id="PS50931"/>
    </source>
</evidence>
<dbReference type="Gene3D" id="1.10.10.10">
    <property type="entry name" value="Winged helix-like DNA-binding domain superfamily/Winged helix DNA-binding domain"/>
    <property type="match status" value="1"/>
</dbReference>
<dbReference type="Gene3D" id="3.40.190.10">
    <property type="entry name" value="Periplasmic binding protein-like II"/>
    <property type="match status" value="2"/>
</dbReference>
<organism evidence="6 7">
    <name type="scientific">Methylobacterium mesophilicum SR1.6/6</name>
    <dbReference type="NCBI Taxonomy" id="908290"/>
    <lineage>
        <taxon>Bacteria</taxon>
        <taxon>Pseudomonadati</taxon>
        <taxon>Pseudomonadota</taxon>
        <taxon>Alphaproteobacteria</taxon>
        <taxon>Hyphomicrobiales</taxon>
        <taxon>Methylobacteriaceae</taxon>
        <taxon>Methylobacterium</taxon>
    </lineage>
</organism>
<dbReference type="SUPFAM" id="SSF46785">
    <property type="entry name" value="Winged helix' DNA-binding domain"/>
    <property type="match status" value="1"/>
</dbReference>
<accession>A0A6B9FFL2</accession>
<dbReference type="PANTHER" id="PTHR30346:SF0">
    <property type="entry name" value="HCA OPERON TRANSCRIPTIONAL ACTIVATOR HCAR"/>
    <property type="match status" value="1"/>
</dbReference>
<dbReference type="GO" id="GO:0032993">
    <property type="term" value="C:protein-DNA complex"/>
    <property type="evidence" value="ECO:0007669"/>
    <property type="project" value="TreeGrafter"/>
</dbReference>
<dbReference type="AlphaFoldDB" id="A0A6B9FFL2"/>
<keyword evidence="2" id="KW-0805">Transcription regulation</keyword>
<evidence type="ECO:0000256" key="4">
    <source>
        <dbReference type="ARBA" id="ARBA00023163"/>
    </source>
</evidence>
<dbReference type="PRINTS" id="PR00039">
    <property type="entry name" value="HTHLYSR"/>
</dbReference>
<evidence type="ECO:0000256" key="1">
    <source>
        <dbReference type="ARBA" id="ARBA00009437"/>
    </source>
</evidence>
<evidence type="ECO:0000313" key="7">
    <source>
        <dbReference type="Proteomes" id="UP000012488"/>
    </source>
</evidence>
<gene>
    <name evidence="6" type="ORF">MMSR116_02245</name>
</gene>
<sequence>MFELAQLRCFVEVARELHFGRAAQRLNMTQPPLSRQIQMLERELKASLFERTSRSVVLTPAGRVFLVEAKAILERSEEAAKIVRDAAKTARGQLKIGIVAATTYSLLPGIVVRAREVLPHVDLAFEELTSIEQPEALSFSRIDVGIARPITCPDGINSRCIMRGGFSLALPLDHPLARRRRPTLEQLHGERFIMYSEGGRYMRDLLLAAFKMSSVRPLYVQHMAQAQAILSLVSTGLGIGVVPEETRNACFDNVVFRPIKLGPSIAAEFHALWRPANRNPALSPFLDLIEPP</sequence>
<dbReference type="GO" id="GO:0003700">
    <property type="term" value="F:DNA-binding transcription factor activity"/>
    <property type="evidence" value="ECO:0007669"/>
    <property type="project" value="InterPro"/>
</dbReference>
<dbReference type="Pfam" id="PF03466">
    <property type="entry name" value="LysR_substrate"/>
    <property type="match status" value="1"/>
</dbReference>
<dbReference type="InterPro" id="IPR036388">
    <property type="entry name" value="WH-like_DNA-bd_sf"/>
</dbReference>
<feature type="domain" description="HTH lysR-type" evidence="5">
    <location>
        <begin position="2"/>
        <end position="59"/>
    </location>
</feature>
<protein>
    <submittedName>
        <fullName evidence="6">LysR family transcriptional regulator</fullName>
    </submittedName>
</protein>
<dbReference type="RefSeq" id="WP_010686487.1">
    <property type="nucleotide sequence ID" value="NZ_CP043538.1"/>
</dbReference>
<evidence type="ECO:0000313" key="6">
    <source>
        <dbReference type="EMBL" id="QGY00856.1"/>
    </source>
</evidence>
<dbReference type="PANTHER" id="PTHR30346">
    <property type="entry name" value="TRANSCRIPTIONAL DUAL REGULATOR HCAR-RELATED"/>
    <property type="match status" value="1"/>
</dbReference>
<proteinExistence type="inferred from homology"/>